<feature type="transmembrane region" description="Helical" evidence="13">
    <location>
        <begin position="1483"/>
        <end position="1506"/>
    </location>
</feature>
<dbReference type="Proteomes" id="UP000054937">
    <property type="component" value="Unassembled WGS sequence"/>
</dbReference>
<feature type="transmembrane region" description="Helical" evidence="13">
    <location>
        <begin position="1792"/>
        <end position="1815"/>
    </location>
</feature>
<evidence type="ECO:0000256" key="13">
    <source>
        <dbReference type="SAM" id="Phobius"/>
    </source>
</evidence>
<feature type="region of interest" description="Disordered" evidence="12">
    <location>
        <begin position="2042"/>
        <end position="2073"/>
    </location>
</feature>
<keyword evidence="3 13" id="KW-0812">Transmembrane</keyword>
<evidence type="ECO:0000256" key="6">
    <source>
        <dbReference type="ARBA" id="ARBA00022989"/>
    </source>
</evidence>
<evidence type="ECO:0000313" key="16">
    <source>
        <dbReference type="Proteomes" id="UP000054937"/>
    </source>
</evidence>
<feature type="compositionally biased region" description="Low complexity" evidence="12">
    <location>
        <begin position="2148"/>
        <end position="2164"/>
    </location>
</feature>
<feature type="domain" description="Ion transport" evidence="14">
    <location>
        <begin position="1566"/>
        <end position="1825"/>
    </location>
</feature>
<name>A0A0V0R1T5_PSEPJ</name>
<feature type="transmembrane region" description="Helical" evidence="13">
    <location>
        <begin position="693"/>
        <end position="711"/>
    </location>
</feature>
<feature type="transmembrane region" description="Helical" evidence="13">
    <location>
        <begin position="1349"/>
        <end position="1367"/>
    </location>
</feature>
<evidence type="ECO:0000256" key="10">
    <source>
        <dbReference type="ARBA" id="ARBA00023303"/>
    </source>
</evidence>
<feature type="transmembrane region" description="Helical" evidence="13">
    <location>
        <begin position="787"/>
        <end position="811"/>
    </location>
</feature>
<feature type="coiled-coil region" evidence="11">
    <location>
        <begin position="363"/>
        <end position="419"/>
    </location>
</feature>
<keyword evidence="11" id="KW-0175">Coiled coil</keyword>
<feature type="domain" description="Ion transport" evidence="14">
    <location>
        <begin position="655"/>
        <end position="904"/>
    </location>
</feature>
<feature type="compositionally biased region" description="Polar residues" evidence="12">
    <location>
        <begin position="538"/>
        <end position="557"/>
    </location>
</feature>
<feature type="domain" description="Ion transport" evidence="14">
    <location>
        <begin position="1431"/>
        <end position="1515"/>
    </location>
</feature>
<evidence type="ECO:0000256" key="9">
    <source>
        <dbReference type="ARBA" id="ARBA00023180"/>
    </source>
</evidence>
<keyword evidence="6 13" id="KW-1133">Transmembrane helix</keyword>
<gene>
    <name evidence="15" type="ORF">PPERSA_12943</name>
</gene>
<evidence type="ECO:0000313" key="15">
    <source>
        <dbReference type="EMBL" id="KRX08462.1"/>
    </source>
</evidence>
<protein>
    <recommendedName>
        <fullName evidence="14">Ion transport domain-containing protein</fullName>
    </recommendedName>
</protein>
<proteinExistence type="predicted"/>
<dbReference type="OrthoDB" id="193091at2759"/>
<feature type="compositionally biased region" description="Polar residues" evidence="12">
    <location>
        <begin position="2114"/>
        <end position="2129"/>
    </location>
</feature>
<reference evidence="15 16" key="1">
    <citation type="journal article" date="2015" name="Sci. Rep.">
        <title>Genome of the facultative scuticociliatosis pathogen Pseudocohnilembus persalinus provides insight into its virulence through horizontal gene transfer.</title>
        <authorList>
            <person name="Xiong J."/>
            <person name="Wang G."/>
            <person name="Cheng J."/>
            <person name="Tian M."/>
            <person name="Pan X."/>
            <person name="Warren A."/>
            <person name="Jiang C."/>
            <person name="Yuan D."/>
            <person name="Miao W."/>
        </authorList>
    </citation>
    <scope>NUCLEOTIDE SEQUENCE [LARGE SCALE GENOMIC DNA]</scope>
    <source>
        <strain evidence="15">36N120E</strain>
    </source>
</reference>
<dbReference type="GO" id="GO:0005248">
    <property type="term" value="F:voltage-gated sodium channel activity"/>
    <property type="evidence" value="ECO:0007669"/>
    <property type="project" value="TreeGrafter"/>
</dbReference>
<dbReference type="InParanoid" id="A0A0V0R1T5"/>
<feature type="transmembrane region" description="Helical" evidence="13">
    <location>
        <begin position="196"/>
        <end position="225"/>
    </location>
</feature>
<keyword evidence="7" id="KW-0406">Ion transport</keyword>
<dbReference type="InterPro" id="IPR043203">
    <property type="entry name" value="VGCC_Ca_Na"/>
</dbReference>
<feature type="transmembrane region" description="Helical" evidence="13">
    <location>
        <begin position="1632"/>
        <end position="1650"/>
    </location>
</feature>
<sequence length="2207" mass="255931">MIDQKKKQEEDNNHDSEEERDKVPNDLQQQQQQIEKEKLQRPEVKRMSLARRSQIDLNLAKLQRAILQQTKKDKQEKEKKVKLAKNFFVHGKQLRDYKFRLDPEFQEKNWRNEMIDVSEIIFSIIFLLEFIIKSIGMGFFFGQGTYLKDGWNMLDFVVVCSSIISFFPDTVNLSAVRTLRILRPLRSINSVKGMKVLVTTLIDSLPALGNVVIFLFFVMVLFAILSLQLFSGVFENRCRMTEFPVDGKWEVDNSYLRLCNINDQDSCPKDRWCGSPYDYGLTFNQDELQYEEFNYGYTKFDNLFQALFSIFQSLTTEGWTNIVFLLTNTYTPIIVYLYFIFLCLVGSFFVVNLILAVVNESFVNNKDKTLEKQDNKKEQEEIKEIKNEKESDLKESLSVQQQDDIIEQQQKENESKQIKRRIDKDLQNYLNFKNSLDSSAKTHRSQKLQQKQKMDEYSNPLKKENSSPSVDTKNQSINLLISCQSEIQLQKIVHLTQMDSEMQGQFTIQENINEEHLESGITPQSSNRQKRQKKNLVQKLQASQFSNSSRLQQSSTFQQENLNKQQIKEKNQQKQQGDEQNENNPEKAAEQEQEQEQEITDNIENVVSSKVYKQSQKDVEENSSQQNTQSQKSFDQKNSCLQKFRKKVAIFIDDPFFLFLTTLLIIANTITLALDKYPTNSGYSNRLETANLIFTYCFVVEMVIKMFGLGIKGYLRDSFNIFDGTIVMLSLIEIVLSQSEATDVSGGGFAAISAFRSLRLFRIFKLARSWVSLRQLLMAMGQTLAQISNFSVLVLLFMVVASLLGIEFFAYKIRFEEDGSVAEVLQQGKSPRVNYDTFLHGIVATFVLLTNEDWNAVLYDHMRGIGNWIPSIYFIIVVVIGNFILLQLFLAILIYNFEEAQQDTKEKINQENRAKRLQFANKQNSNSFSKIKNKLKNLFRIKNNKDEKINSNNNINNSNIIHVNSIRSPSNSHIEKKCYSNYNSSQIIQPNQEEQIQENYEQNGIQTTVGQTIQSRNNSNAQPINKKQNQDLNNYLPQKQLVNSPSYSPKSIVIRQNSAQDNYPSQSHSNVNSPYNQNQNQNQKTSKNYFKQRQQQMAYILDKKINQKSIQNPLRKEKADTVNFTTASKNYSQNETNFTSEYPSIPGLSNQLSYGQLDQQQQLQQQQHQQQLQQQQQQQQLQYNIYAEKTSSMFISEQFEMRNREQKQFLFQNQEFRSQLIGSPKSELLENNCSSGNIAFQNPKQLGDRYPLVGNSLFCLGQKNQFRQLMYYICGQNWFEWAVIGLILFSSIILVLDDPFKDPKSSFKKILNYADMVITLLFVLESLIKIIAYGFLFNGKYSYLRSISNCLDFLIVIFSTIGVFYASDNGLEKVKVLRILRVLRPLRLISKNEGLKLAINSLILSIPQIIDEVKQEDIITKQDCFDYGGDWVNQAFNFDNLLNGMVTLFVLSTTEGWVSMMWNGVDAQGIDINPQRDSNQIWAIFYILFILVGGFFVMNLFAGIVVESFNTEKNKLAGMTQLHDSQQQWIEIGNRIIEVQPQKQISKESLQNSSWFRTFLFKIVTNRFFDPFILLCIIINTIVFMLVYHRQNDELADIISAINIVFLVIFTLECVIKIIAFKSYYFFDSWNIFDFVVVILTLIGVILEYLQVIQNIGSATSIIRTFRIARVLKLIKRAKSLRMMFATFILTLPALANIGALLFLVLFLYSVLGMNLFGYVKPTDDGITDKANFSGFFRSFFILFKCSTGESWNLVLRDIVQDQAPNNACVNISSYEDYQEHGLNGCGSSVGYLYFITFQIIFSMIVLNLFVAVILEGFDKITKDEESTLKPYQVQQFVEEWLRLDPSGSGFIPCKYFKQFMEHIEMGFKGNEDINSQFEKNIKIAHLHLQIYVPKPPQPHIPSYNFQETLIALAKAQLVEFYIKKGKQKNYNGENNLDPEQININLFRNNTEKPILALTKLDKKIANNYKKIKNYLPIDYTSSDYIGFEYINRQLKLFQARKQELNSEQLKQNSQEILIQQNDQKPLKVQQQIQESEIKIQNENQKDTQNQQLQLKKQTQQIEEKNEDDKQMTKVQQNIELKKVIAINTNMNNQSKPYLPTKFDKLQNQKKRSISNNNSDSASVTNASSKSKKFDLGNRIEMNSKQTSENSSKNNLLNNSFNKNSKINDRFFSQVNKNPIIKNIPQNGNKNQKEKSKKNNNNKQNKK</sequence>
<feature type="region of interest" description="Disordered" evidence="12">
    <location>
        <begin position="1059"/>
        <end position="1085"/>
    </location>
</feature>
<feature type="compositionally biased region" description="Basic residues" evidence="12">
    <location>
        <begin position="2195"/>
        <end position="2207"/>
    </location>
</feature>
<feature type="transmembrane region" description="Helical" evidence="13">
    <location>
        <begin position="655"/>
        <end position="673"/>
    </location>
</feature>
<keyword evidence="2" id="KW-0813">Transport</keyword>
<keyword evidence="8 13" id="KW-0472">Membrane</keyword>
<dbReference type="EMBL" id="LDAU01000063">
    <property type="protein sequence ID" value="KRX08462.1"/>
    <property type="molecule type" value="Genomic_DNA"/>
</dbReference>
<evidence type="ECO:0000256" key="1">
    <source>
        <dbReference type="ARBA" id="ARBA00004141"/>
    </source>
</evidence>
<keyword evidence="5" id="KW-0851">Voltage-gated channel</keyword>
<evidence type="ECO:0000256" key="12">
    <source>
        <dbReference type="SAM" id="MobiDB-lite"/>
    </source>
</evidence>
<evidence type="ECO:0000256" key="2">
    <source>
        <dbReference type="ARBA" id="ARBA00022448"/>
    </source>
</evidence>
<feature type="transmembrane region" description="Helical" evidence="13">
    <location>
        <begin position="1683"/>
        <end position="1709"/>
    </location>
</feature>
<feature type="transmembrane region" description="Helical" evidence="13">
    <location>
        <begin position="1441"/>
        <end position="1462"/>
    </location>
</feature>
<dbReference type="SUPFAM" id="SSF81324">
    <property type="entry name" value="Voltage-gated potassium channels"/>
    <property type="match status" value="4"/>
</dbReference>
<organism evidence="15 16">
    <name type="scientific">Pseudocohnilembus persalinus</name>
    <name type="common">Ciliate</name>
    <dbReference type="NCBI Taxonomy" id="266149"/>
    <lineage>
        <taxon>Eukaryota</taxon>
        <taxon>Sar</taxon>
        <taxon>Alveolata</taxon>
        <taxon>Ciliophora</taxon>
        <taxon>Intramacronucleata</taxon>
        <taxon>Oligohymenophorea</taxon>
        <taxon>Scuticociliatia</taxon>
        <taxon>Philasterida</taxon>
        <taxon>Pseudocohnilembidae</taxon>
        <taxon>Pseudocohnilembus</taxon>
    </lineage>
</organism>
<dbReference type="Pfam" id="PF00520">
    <property type="entry name" value="Ion_trans"/>
    <property type="match status" value="5"/>
</dbReference>
<evidence type="ECO:0000256" key="5">
    <source>
        <dbReference type="ARBA" id="ARBA00022882"/>
    </source>
</evidence>
<feature type="transmembrane region" description="Helical" evidence="13">
    <location>
        <begin position="1568"/>
        <end position="1588"/>
    </location>
</feature>
<feature type="domain" description="Ion transport" evidence="14">
    <location>
        <begin position="109"/>
        <end position="368"/>
    </location>
</feature>
<feature type="compositionally biased region" description="Basic and acidic residues" evidence="12">
    <location>
        <begin position="452"/>
        <end position="465"/>
    </location>
</feature>
<keyword evidence="4" id="KW-0677">Repeat</keyword>
<keyword evidence="10" id="KW-0407">Ion channel</keyword>
<feature type="region of interest" description="Disordered" evidence="12">
    <location>
        <begin position="2178"/>
        <end position="2207"/>
    </location>
</feature>
<feature type="transmembrane region" description="Helical" evidence="13">
    <location>
        <begin position="1316"/>
        <end position="1337"/>
    </location>
</feature>
<dbReference type="PANTHER" id="PTHR10037">
    <property type="entry name" value="VOLTAGE-GATED CATION CHANNEL CALCIUM AND SODIUM"/>
    <property type="match status" value="1"/>
</dbReference>
<dbReference type="FunFam" id="1.20.120.350:FF:000068">
    <property type="entry name" value="Sodium channel protein"/>
    <property type="match status" value="2"/>
</dbReference>
<feature type="compositionally biased region" description="Low complexity" evidence="12">
    <location>
        <begin position="2047"/>
        <end position="2061"/>
    </location>
</feature>
<dbReference type="Gene3D" id="1.10.287.70">
    <property type="match status" value="3"/>
</dbReference>
<dbReference type="InterPro" id="IPR027359">
    <property type="entry name" value="Volt_channel_dom_sf"/>
</dbReference>
<dbReference type="FunFam" id="1.10.287.70:FF:000117">
    <property type="entry name" value="Voltage-gated Ca2+ channel, alpha subunit"/>
    <property type="match status" value="1"/>
</dbReference>
<evidence type="ECO:0000259" key="14">
    <source>
        <dbReference type="Pfam" id="PF00520"/>
    </source>
</evidence>
<evidence type="ECO:0000256" key="11">
    <source>
        <dbReference type="SAM" id="Coils"/>
    </source>
</evidence>
<keyword evidence="9" id="KW-0325">Glycoprotein</keyword>
<dbReference type="FunFam" id="1.20.120.350:FF:000009">
    <property type="entry name" value="Voltage-dependent T-type calcium channel subunit alpha"/>
    <property type="match status" value="1"/>
</dbReference>
<evidence type="ECO:0000256" key="7">
    <source>
        <dbReference type="ARBA" id="ARBA00023065"/>
    </source>
</evidence>
<feature type="transmembrane region" description="Helical" evidence="13">
    <location>
        <begin position="120"/>
        <end position="141"/>
    </location>
</feature>
<evidence type="ECO:0000256" key="8">
    <source>
        <dbReference type="ARBA" id="ARBA00023136"/>
    </source>
</evidence>
<feature type="transmembrane region" description="Helical" evidence="13">
    <location>
        <begin position="1600"/>
        <end position="1620"/>
    </location>
</feature>
<dbReference type="InterPro" id="IPR005821">
    <property type="entry name" value="Ion_trans_dom"/>
</dbReference>
<feature type="compositionally biased region" description="Acidic residues" evidence="12">
    <location>
        <begin position="591"/>
        <end position="601"/>
    </location>
</feature>
<feature type="transmembrane region" description="Helical" evidence="13">
    <location>
        <begin position="1278"/>
        <end position="1296"/>
    </location>
</feature>
<evidence type="ECO:0000256" key="4">
    <source>
        <dbReference type="ARBA" id="ARBA00022737"/>
    </source>
</evidence>
<feature type="region of interest" description="Disordered" evidence="12">
    <location>
        <begin position="1"/>
        <end position="44"/>
    </location>
</feature>
<feature type="region of interest" description="Disordered" evidence="12">
    <location>
        <begin position="519"/>
        <end position="602"/>
    </location>
</feature>
<feature type="transmembrane region" description="Helical" evidence="13">
    <location>
        <begin position="872"/>
        <end position="897"/>
    </location>
</feature>
<feature type="compositionally biased region" description="Basic and acidic residues" evidence="12">
    <location>
        <begin position="2062"/>
        <end position="2072"/>
    </location>
</feature>
<comment type="subcellular location">
    <subcellularLocation>
        <location evidence="1">Membrane</location>
        <topology evidence="1">Multi-pass membrane protein</topology>
    </subcellularLocation>
</comment>
<feature type="compositionally biased region" description="Basic and acidic residues" evidence="12">
    <location>
        <begin position="34"/>
        <end position="44"/>
    </location>
</feature>
<feature type="compositionally biased region" description="Low complexity" evidence="12">
    <location>
        <begin position="2178"/>
        <end position="2190"/>
    </location>
</feature>
<feature type="compositionally biased region" description="Basic and acidic residues" evidence="12">
    <location>
        <begin position="1"/>
        <end position="24"/>
    </location>
</feature>
<dbReference type="Gene3D" id="1.20.120.350">
    <property type="entry name" value="Voltage-gated potassium channels. Chain C"/>
    <property type="match status" value="4"/>
</dbReference>
<evidence type="ECO:0000256" key="3">
    <source>
        <dbReference type="ARBA" id="ARBA00022692"/>
    </source>
</evidence>
<feature type="transmembrane region" description="Helical" evidence="13">
    <location>
        <begin position="333"/>
        <end position="358"/>
    </location>
</feature>
<feature type="compositionally biased region" description="Polar residues" evidence="12">
    <location>
        <begin position="1059"/>
        <end position="1075"/>
    </location>
</feature>
<dbReference type="GO" id="GO:0001518">
    <property type="term" value="C:voltage-gated sodium channel complex"/>
    <property type="evidence" value="ECO:0007669"/>
    <property type="project" value="TreeGrafter"/>
</dbReference>
<feature type="region of interest" description="Disordered" evidence="12">
    <location>
        <begin position="2108"/>
        <end position="2164"/>
    </location>
</feature>
<feature type="domain" description="Ion transport" evidence="14">
    <location>
        <begin position="1277"/>
        <end position="1410"/>
    </location>
</feature>
<accession>A0A0V0R1T5</accession>
<dbReference type="OMA" id="QFMASAI"/>
<dbReference type="Gene3D" id="1.10.238.10">
    <property type="entry name" value="EF-hand"/>
    <property type="match status" value="1"/>
</dbReference>
<keyword evidence="16" id="KW-1185">Reference proteome</keyword>
<dbReference type="PANTHER" id="PTHR10037:SF62">
    <property type="entry name" value="SODIUM CHANNEL PROTEIN 60E"/>
    <property type="match status" value="1"/>
</dbReference>
<comment type="caution">
    <text evidence="15">The sequence shown here is derived from an EMBL/GenBank/DDBJ whole genome shotgun (WGS) entry which is preliminary data.</text>
</comment>
<feature type="region of interest" description="Disordered" evidence="12">
    <location>
        <begin position="438"/>
        <end position="473"/>
    </location>
</feature>